<sequence length="270" mass="29467">MALPKLDLSRLRDVVESAHAAHEESFYDSKLVELFSINIRGYFINEHLSSDLCPQRHRAMLDDVAAMSDDIAATLLTVRQGTVIGNALVTPLVFWVSMSGGDCLSSGGKIIQCLFCRGCVYKHTSSHTHDTQTRHNNLWIAQRVASCGNRTRYILFGSRLPSHRTNSAVNPGSGSAVAGQLTAAHRVAASSPARSNSLNSLCDPQIVVSGLGVMYCPCILTNFALIYHISGATRDPRFSVVKFLKAFFRGEDHPKASPTLSEKECQTLTD</sequence>
<gene>
    <name evidence="1" type="ORF">SFRICE_010022</name>
</gene>
<dbReference type="EMBL" id="ODYU01006418">
    <property type="protein sequence ID" value="SOQ48241.1"/>
    <property type="molecule type" value="Genomic_DNA"/>
</dbReference>
<accession>A0A2H1W585</accession>
<name>A0A2H1W585_SPOFR</name>
<proteinExistence type="predicted"/>
<reference evidence="1" key="1">
    <citation type="submission" date="2016-07" db="EMBL/GenBank/DDBJ databases">
        <authorList>
            <person name="Bretaudeau A."/>
        </authorList>
    </citation>
    <scope>NUCLEOTIDE SEQUENCE</scope>
    <source>
        <strain evidence="1">Rice</strain>
        <tissue evidence="1">Whole body</tissue>
    </source>
</reference>
<protein>
    <submittedName>
        <fullName evidence="1">SFRICE_010022</fullName>
    </submittedName>
</protein>
<organism evidence="1">
    <name type="scientific">Spodoptera frugiperda</name>
    <name type="common">Fall armyworm</name>
    <dbReference type="NCBI Taxonomy" id="7108"/>
    <lineage>
        <taxon>Eukaryota</taxon>
        <taxon>Metazoa</taxon>
        <taxon>Ecdysozoa</taxon>
        <taxon>Arthropoda</taxon>
        <taxon>Hexapoda</taxon>
        <taxon>Insecta</taxon>
        <taxon>Pterygota</taxon>
        <taxon>Neoptera</taxon>
        <taxon>Endopterygota</taxon>
        <taxon>Lepidoptera</taxon>
        <taxon>Glossata</taxon>
        <taxon>Ditrysia</taxon>
        <taxon>Noctuoidea</taxon>
        <taxon>Noctuidae</taxon>
        <taxon>Amphipyrinae</taxon>
        <taxon>Spodoptera</taxon>
    </lineage>
</organism>
<evidence type="ECO:0000313" key="1">
    <source>
        <dbReference type="EMBL" id="SOQ48241.1"/>
    </source>
</evidence>
<dbReference type="AlphaFoldDB" id="A0A2H1W585"/>